<evidence type="ECO:0000259" key="1">
    <source>
        <dbReference type="Pfam" id="PF13737"/>
    </source>
</evidence>
<dbReference type="InterPro" id="IPR053172">
    <property type="entry name" value="Tn903_transposase"/>
</dbReference>
<dbReference type="NCBIfam" id="NF033579">
    <property type="entry name" value="transpos_IS5_2"/>
    <property type="match status" value="1"/>
</dbReference>
<evidence type="ECO:0000313" key="2">
    <source>
        <dbReference type="EMBL" id="BCA93758.1"/>
    </source>
</evidence>
<evidence type="ECO:0000313" key="3">
    <source>
        <dbReference type="Proteomes" id="UP000502894"/>
    </source>
</evidence>
<dbReference type="AlphaFoldDB" id="A0A6F8SZY4"/>
<organism evidence="2 3">
    <name type="scientific">Legionella antarctica</name>
    <dbReference type="NCBI Taxonomy" id="2708020"/>
    <lineage>
        <taxon>Bacteria</taxon>
        <taxon>Pseudomonadati</taxon>
        <taxon>Pseudomonadota</taxon>
        <taxon>Gammaproteobacteria</taxon>
        <taxon>Legionellales</taxon>
        <taxon>Legionellaceae</taxon>
        <taxon>Legionella</taxon>
    </lineage>
</organism>
<dbReference type="InterPro" id="IPR025668">
    <property type="entry name" value="Tnp_DDE_dom"/>
</dbReference>
<sequence>MPNKYAEKKGWDVPKQKYKLNNWPEYNDALRRRGSIDVWLSEEAISLWYEKDRVYTGQGAPKRYSDFAIRTCHEIRLVYRLPLRQTQGFIDSLFRQLRVDLFCPDYTVLSKRLAELDIKIPKYRVKKDSPDAAVHAIAIDSTGLKRFGRGEWHQEKYELSSKASWRKLHVAVNQDHYIEACELTDRFSHDESQVEALLEQIQEPIDHFSADGAYDETPVYDAVTAHSPSADVVIPPRSSAVENDKAADLRNRNIREIEEIGRMGWQKHRHYGRRNYSELAVQRYQKIFGDSMHARDITRQKQEAKLACGALNKMTALGMPQSYRSV</sequence>
<name>A0A6F8SZY4_9GAMM</name>
<dbReference type="Proteomes" id="UP000502894">
    <property type="component" value="Chromosome"/>
</dbReference>
<dbReference type="Pfam" id="PF13737">
    <property type="entry name" value="DDE_Tnp_1_5"/>
    <property type="match status" value="1"/>
</dbReference>
<dbReference type="KEGG" id="lant:TUM19329_01190"/>
<dbReference type="RefSeq" id="WP_173235567.1">
    <property type="nucleotide sequence ID" value="NZ_AP022839.1"/>
</dbReference>
<dbReference type="PANTHER" id="PTHR34631:SF3">
    <property type="entry name" value="ISSOD12 TRANSPOSASE TNPA_ISSOD12"/>
    <property type="match status" value="1"/>
</dbReference>
<reference evidence="2" key="1">
    <citation type="journal article" date="2020" name="Microbiol. Resour. Announc.">
        <title>Complete Genome Sequence of Novel Psychrotolerant Legionella Strain TUM19329, Isolated from Antarctic Lake Sediment.</title>
        <authorList>
            <person name="Shimada S."/>
            <person name="Nakai R."/>
            <person name="Aoki K."/>
            <person name="Shimoeda N."/>
            <person name="Ohno G."/>
            <person name="Miyazaki Y."/>
            <person name="Kudoh S."/>
            <person name="Imura S."/>
            <person name="Watanabe K."/>
            <person name="Ishii Y."/>
            <person name="Tateda K."/>
        </authorList>
    </citation>
    <scope>NUCLEOTIDE SEQUENCE [LARGE SCALE GENOMIC DNA]</scope>
    <source>
        <strain evidence="2">TUM19329</strain>
    </source>
</reference>
<feature type="domain" description="Transposase DDE" evidence="1">
    <location>
        <begin position="32"/>
        <end position="148"/>
    </location>
</feature>
<protein>
    <submittedName>
        <fullName evidence="2">IS5 family transposase</fullName>
    </submittedName>
</protein>
<accession>A0A6F8SZY4</accession>
<keyword evidence="3" id="KW-1185">Reference proteome</keyword>
<dbReference type="PANTHER" id="PTHR34631">
    <property type="match status" value="1"/>
</dbReference>
<proteinExistence type="predicted"/>
<dbReference type="InterPro" id="IPR053520">
    <property type="entry name" value="Transposase_Tn903"/>
</dbReference>
<dbReference type="EMBL" id="AP022839">
    <property type="protein sequence ID" value="BCA93758.1"/>
    <property type="molecule type" value="Genomic_DNA"/>
</dbReference>
<gene>
    <name evidence="2" type="ORF">TUM19329_01190</name>
</gene>